<dbReference type="EMBL" id="VDLX02000002">
    <property type="protein sequence ID" value="KAB8196868.1"/>
    <property type="molecule type" value="Genomic_DNA"/>
</dbReference>
<protein>
    <submittedName>
        <fullName evidence="1">Uncharacterized protein</fullName>
    </submittedName>
</protein>
<reference evidence="1 2" key="1">
    <citation type="submission" date="2019-10" db="EMBL/GenBank/DDBJ databases">
        <title>Nonomuraea sp. nov., isolated from Phyllanthus amarus.</title>
        <authorList>
            <person name="Klykleung N."/>
            <person name="Tanasupawat S."/>
        </authorList>
    </citation>
    <scope>NUCLEOTIDE SEQUENCE [LARGE SCALE GENOMIC DNA]</scope>
    <source>
        <strain evidence="1 2">PA1-10</strain>
    </source>
</reference>
<keyword evidence="2" id="KW-1185">Reference proteome</keyword>
<evidence type="ECO:0000313" key="2">
    <source>
        <dbReference type="Proteomes" id="UP000312512"/>
    </source>
</evidence>
<dbReference type="OrthoDB" id="3483256at2"/>
<gene>
    <name evidence="1" type="ORF">FH608_007555</name>
</gene>
<sequence length="110" mass="12057">MRRIWPELIDEWAAPGTLESIPAANRLLSNGANRDDLARLARASAYEALFGLLFRLTAYGQDDEAPEGSPGWRLMETTTAGDLTGRAIPSLHEDLLGMDPSGREGQDLFE</sequence>
<proteinExistence type="predicted"/>
<organism evidence="1 2">
    <name type="scientific">Nonomuraea phyllanthi</name>
    <dbReference type="NCBI Taxonomy" id="2219224"/>
    <lineage>
        <taxon>Bacteria</taxon>
        <taxon>Bacillati</taxon>
        <taxon>Actinomycetota</taxon>
        <taxon>Actinomycetes</taxon>
        <taxon>Streptosporangiales</taxon>
        <taxon>Streptosporangiaceae</taxon>
        <taxon>Nonomuraea</taxon>
    </lineage>
</organism>
<name>A0A5C4WVG8_9ACTN</name>
<evidence type="ECO:0000313" key="1">
    <source>
        <dbReference type="EMBL" id="KAB8196868.1"/>
    </source>
</evidence>
<dbReference type="Proteomes" id="UP000312512">
    <property type="component" value="Unassembled WGS sequence"/>
</dbReference>
<comment type="caution">
    <text evidence="1">The sequence shown here is derived from an EMBL/GenBank/DDBJ whole genome shotgun (WGS) entry which is preliminary data.</text>
</comment>
<dbReference type="AlphaFoldDB" id="A0A5C4WVG8"/>
<accession>A0A5C4WVG8</accession>